<feature type="transmembrane region" description="Helical" evidence="1">
    <location>
        <begin position="173"/>
        <end position="194"/>
    </location>
</feature>
<keyword evidence="1" id="KW-1133">Transmembrane helix</keyword>
<feature type="transmembrane region" description="Helical" evidence="1">
    <location>
        <begin position="95"/>
        <end position="114"/>
    </location>
</feature>
<name>A0A328B8F0_9BACT</name>
<keyword evidence="1" id="KW-0812">Transmembrane</keyword>
<evidence type="ECO:0008006" key="4">
    <source>
        <dbReference type="Google" id="ProtNLM"/>
    </source>
</evidence>
<feature type="transmembrane region" description="Helical" evidence="1">
    <location>
        <begin position="206"/>
        <end position="225"/>
    </location>
</feature>
<proteinExistence type="predicted"/>
<comment type="caution">
    <text evidence="2">The sequence shown here is derived from an EMBL/GenBank/DDBJ whole genome shotgun (WGS) entry which is preliminary data.</text>
</comment>
<feature type="transmembrane region" description="Helical" evidence="1">
    <location>
        <begin position="142"/>
        <end position="161"/>
    </location>
</feature>
<protein>
    <recommendedName>
        <fullName evidence="4">DUF3667 domain-containing protein</fullName>
    </recommendedName>
</protein>
<evidence type="ECO:0000313" key="3">
    <source>
        <dbReference type="Proteomes" id="UP000248553"/>
    </source>
</evidence>
<dbReference type="RefSeq" id="WP_111480821.1">
    <property type="nucleotide sequence ID" value="NZ_QHKM01000017.1"/>
</dbReference>
<feature type="transmembrane region" description="Helical" evidence="1">
    <location>
        <begin position="237"/>
        <end position="262"/>
    </location>
</feature>
<organism evidence="2 3">
    <name type="scientific">Hymenobacter edaphi</name>
    <dbReference type="NCBI Taxonomy" id="2211146"/>
    <lineage>
        <taxon>Bacteria</taxon>
        <taxon>Pseudomonadati</taxon>
        <taxon>Bacteroidota</taxon>
        <taxon>Cytophagia</taxon>
        <taxon>Cytophagales</taxon>
        <taxon>Hymenobacteraceae</taxon>
        <taxon>Hymenobacter</taxon>
    </lineage>
</organism>
<evidence type="ECO:0000313" key="2">
    <source>
        <dbReference type="EMBL" id="RAK62094.1"/>
    </source>
</evidence>
<keyword evidence="1" id="KW-0472">Membrane</keyword>
<dbReference type="InterPro" id="IPR022134">
    <property type="entry name" value="DUF3667"/>
</dbReference>
<dbReference type="EMBL" id="QHKM01000017">
    <property type="protein sequence ID" value="RAK62094.1"/>
    <property type="molecule type" value="Genomic_DNA"/>
</dbReference>
<accession>A0A328B8F0</accession>
<dbReference type="AlphaFoldDB" id="A0A328B8F0"/>
<dbReference type="OrthoDB" id="7446256at2"/>
<gene>
    <name evidence="2" type="ORF">DLM85_24465</name>
</gene>
<dbReference type="Pfam" id="PF12412">
    <property type="entry name" value="DUF3667"/>
    <property type="match status" value="1"/>
</dbReference>
<keyword evidence="3" id="KW-1185">Reference proteome</keyword>
<reference evidence="3" key="1">
    <citation type="submission" date="2018-05" db="EMBL/GenBank/DDBJ databases">
        <authorList>
            <person name="Nie L."/>
        </authorList>
    </citation>
    <scope>NUCLEOTIDE SEQUENCE [LARGE SCALE GENOMIC DNA]</scope>
    <source>
        <strain evidence="3">NL</strain>
    </source>
</reference>
<evidence type="ECO:0000256" key="1">
    <source>
        <dbReference type="SAM" id="Phobius"/>
    </source>
</evidence>
<sequence length="295" mass="32327">MNPTLTQEAPLTADHAHATACLNCGTALHDRFCARCGQSAATHRITMAHWLHDIPHSIWHVDKGVWFTLRSMFVRPGAAIRAYVQGQRVDYFRPVALVLLVTGVYSFLAAIFHLSPLPPRPANVSQEIYDIQLMGASIISKYMSWMYVAMVPVVAAFMRLLMRRTKFNYAECLVAVAFITSASNFIAVLFLPVMYVFNGTPQAQSVATWLSLAAFGYQTWAYSTLLQNTPLSAFGRIWRGLITSVGGFLTSIFIATSILLAINWSSFKAAVKAQHAAKAPAATVQPAPPGPAPAH</sequence>
<dbReference type="Proteomes" id="UP000248553">
    <property type="component" value="Unassembled WGS sequence"/>
</dbReference>